<accession>A0ABD0VSR7</accession>
<dbReference type="Proteomes" id="UP001552299">
    <property type="component" value="Unassembled WGS sequence"/>
</dbReference>
<protein>
    <submittedName>
        <fullName evidence="2">Uncharacterized protein</fullName>
    </submittedName>
</protein>
<comment type="caution">
    <text evidence="2">The sequence shown here is derived from an EMBL/GenBank/DDBJ whole genome shotgun (WGS) entry which is preliminary data.</text>
</comment>
<evidence type="ECO:0000313" key="3">
    <source>
        <dbReference type="Proteomes" id="UP001552299"/>
    </source>
</evidence>
<gene>
    <name evidence="2" type="ORF">M5K25_002173</name>
</gene>
<feature type="compositionally biased region" description="Basic and acidic residues" evidence="1">
    <location>
        <begin position="57"/>
        <end position="90"/>
    </location>
</feature>
<evidence type="ECO:0000256" key="1">
    <source>
        <dbReference type="SAM" id="MobiDB-lite"/>
    </source>
</evidence>
<proteinExistence type="predicted"/>
<feature type="compositionally biased region" description="Basic and acidic residues" evidence="1">
    <location>
        <begin position="1"/>
        <end position="48"/>
    </location>
</feature>
<keyword evidence="3" id="KW-1185">Reference proteome</keyword>
<feature type="region of interest" description="Disordered" evidence="1">
    <location>
        <begin position="1"/>
        <end position="90"/>
    </location>
</feature>
<dbReference type="AlphaFoldDB" id="A0ABD0VSR7"/>
<name>A0ABD0VSR7_DENTH</name>
<evidence type="ECO:0000313" key="2">
    <source>
        <dbReference type="EMBL" id="KAL0927946.1"/>
    </source>
</evidence>
<reference evidence="2 3" key="1">
    <citation type="journal article" date="2024" name="Plant Biotechnol. J.">
        <title>Dendrobium thyrsiflorum genome and its molecular insights into genes involved in important horticultural traits.</title>
        <authorList>
            <person name="Chen B."/>
            <person name="Wang J.Y."/>
            <person name="Zheng P.J."/>
            <person name="Li K.L."/>
            <person name="Liang Y.M."/>
            <person name="Chen X.F."/>
            <person name="Zhang C."/>
            <person name="Zhao X."/>
            <person name="He X."/>
            <person name="Zhang G.Q."/>
            <person name="Liu Z.J."/>
            <person name="Xu Q."/>
        </authorList>
    </citation>
    <scope>NUCLEOTIDE SEQUENCE [LARGE SCALE GENOMIC DNA]</scope>
    <source>
        <strain evidence="2">GZMU011</strain>
    </source>
</reference>
<organism evidence="2 3">
    <name type="scientific">Dendrobium thyrsiflorum</name>
    <name type="common">Pinecone-like raceme dendrobium</name>
    <name type="synonym">Orchid</name>
    <dbReference type="NCBI Taxonomy" id="117978"/>
    <lineage>
        <taxon>Eukaryota</taxon>
        <taxon>Viridiplantae</taxon>
        <taxon>Streptophyta</taxon>
        <taxon>Embryophyta</taxon>
        <taxon>Tracheophyta</taxon>
        <taxon>Spermatophyta</taxon>
        <taxon>Magnoliopsida</taxon>
        <taxon>Liliopsida</taxon>
        <taxon>Asparagales</taxon>
        <taxon>Orchidaceae</taxon>
        <taxon>Epidendroideae</taxon>
        <taxon>Malaxideae</taxon>
        <taxon>Dendrobiinae</taxon>
        <taxon>Dendrobium</taxon>
    </lineage>
</organism>
<dbReference type="EMBL" id="JANQDX010000002">
    <property type="protein sequence ID" value="KAL0927946.1"/>
    <property type="molecule type" value="Genomic_DNA"/>
</dbReference>
<sequence length="120" mass="14024">MLKKMLEDQTKILPLELRECVDSQESRENPNPIRQREDREVEILEGTEKIPPLGPIPREESGRGYGERREDVGKERRGADLDRKGAGFEREMDNYDQRGVEFERGGVCYDPRGAKFERRM</sequence>